<dbReference type="Pfam" id="PF00583">
    <property type="entry name" value="Acetyltransf_1"/>
    <property type="match status" value="1"/>
</dbReference>
<dbReference type="PANTHER" id="PTHR43877">
    <property type="entry name" value="AMINOALKYLPHOSPHONATE N-ACETYLTRANSFERASE-RELATED-RELATED"/>
    <property type="match status" value="1"/>
</dbReference>
<comment type="caution">
    <text evidence="4">The sequence shown here is derived from an EMBL/GenBank/DDBJ whole genome shotgun (WGS) entry which is preliminary data.</text>
</comment>
<evidence type="ECO:0000313" key="4">
    <source>
        <dbReference type="EMBL" id="RKP45588.1"/>
    </source>
</evidence>
<dbReference type="Proteomes" id="UP000280434">
    <property type="component" value="Unassembled WGS sequence"/>
</dbReference>
<evidence type="ECO:0000256" key="1">
    <source>
        <dbReference type="ARBA" id="ARBA00022679"/>
    </source>
</evidence>
<dbReference type="InterPro" id="IPR000182">
    <property type="entry name" value="GNAT_dom"/>
</dbReference>
<keyword evidence="5" id="KW-1185">Reference proteome</keyword>
<dbReference type="SUPFAM" id="SSF55729">
    <property type="entry name" value="Acyl-CoA N-acyltransferases (Nat)"/>
    <property type="match status" value="1"/>
</dbReference>
<dbReference type="InterPro" id="IPR016181">
    <property type="entry name" value="Acyl_CoA_acyltransferase"/>
</dbReference>
<dbReference type="GO" id="GO:0016747">
    <property type="term" value="F:acyltransferase activity, transferring groups other than amino-acyl groups"/>
    <property type="evidence" value="ECO:0007669"/>
    <property type="project" value="InterPro"/>
</dbReference>
<dbReference type="CDD" id="cd04301">
    <property type="entry name" value="NAT_SF"/>
    <property type="match status" value="1"/>
</dbReference>
<keyword evidence="2" id="KW-0012">Acyltransferase</keyword>
<sequence>MILRAARQTDAFELADLYLRSRRELVAYAPLAHSDSAVRDWIANILIPSANVTVACDGDVIVGMAAHSRNEADGTMWLDQLYVCPRHMRTGIGTALLEHVKAAAPHDLHLYTFAQNLAATAFYERHGFVALAWRDGSDNEERCPDVHYRWCRAPASAST</sequence>
<dbReference type="AlphaFoldDB" id="A0A494X4F2"/>
<dbReference type="EMBL" id="RBZV01000009">
    <property type="protein sequence ID" value="RKP45588.1"/>
    <property type="molecule type" value="Genomic_DNA"/>
</dbReference>
<name>A0A494X4F2_9BURK</name>
<evidence type="ECO:0000256" key="2">
    <source>
        <dbReference type="ARBA" id="ARBA00023315"/>
    </source>
</evidence>
<dbReference type="Gene3D" id="3.40.630.30">
    <property type="match status" value="1"/>
</dbReference>
<organism evidence="4 5">
    <name type="scientific">Trinickia fusca</name>
    <dbReference type="NCBI Taxonomy" id="2419777"/>
    <lineage>
        <taxon>Bacteria</taxon>
        <taxon>Pseudomonadati</taxon>
        <taxon>Pseudomonadota</taxon>
        <taxon>Betaproteobacteria</taxon>
        <taxon>Burkholderiales</taxon>
        <taxon>Burkholderiaceae</taxon>
        <taxon>Trinickia</taxon>
    </lineage>
</organism>
<dbReference type="InterPro" id="IPR050832">
    <property type="entry name" value="Bact_Acetyltransf"/>
</dbReference>
<evidence type="ECO:0000313" key="5">
    <source>
        <dbReference type="Proteomes" id="UP000280434"/>
    </source>
</evidence>
<feature type="domain" description="N-acetyltransferase" evidence="3">
    <location>
        <begin position="1"/>
        <end position="146"/>
    </location>
</feature>
<reference evidence="4 5" key="1">
    <citation type="submission" date="2018-10" db="EMBL/GenBank/DDBJ databases">
        <title>Paraburkholderia sp. 7MK8-2, isolated from soil.</title>
        <authorList>
            <person name="Gao Z.-H."/>
            <person name="Qiu L.-H."/>
        </authorList>
    </citation>
    <scope>NUCLEOTIDE SEQUENCE [LARGE SCALE GENOMIC DNA]</scope>
    <source>
        <strain evidence="4 5">7MK8-2</strain>
    </source>
</reference>
<accession>A0A494X4F2</accession>
<keyword evidence="1 4" id="KW-0808">Transferase</keyword>
<dbReference type="PROSITE" id="PS51186">
    <property type="entry name" value="GNAT"/>
    <property type="match status" value="1"/>
</dbReference>
<evidence type="ECO:0000259" key="3">
    <source>
        <dbReference type="PROSITE" id="PS51186"/>
    </source>
</evidence>
<proteinExistence type="predicted"/>
<gene>
    <name evidence="4" type="ORF">D7S89_19820</name>
</gene>
<dbReference type="OrthoDB" id="8595358at2"/>
<protein>
    <submittedName>
        <fullName evidence="4">GNAT family N-acetyltransferase</fullName>
    </submittedName>
</protein>